<dbReference type="AlphaFoldDB" id="R7W552"/>
<evidence type="ECO:0000313" key="1">
    <source>
        <dbReference type="EnsemblPlants" id="EMT02396"/>
    </source>
</evidence>
<accession>R7W552</accession>
<dbReference type="EnsemblPlants" id="EMT02396">
    <property type="protein sequence ID" value="EMT02396"/>
    <property type="gene ID" value="F775_18050"/>
</dbReference>
<dbReference type="Pfam" id="PF07893">
    <property type="entry name" value="DUF1668"/>
    <property type="match status" value="1"/>
</dbReference>
<organism evidence="1">
    <name type="scientific">Aegilops tauschii</name>
    <name type="common">Tausch's goatgrass</name>
    <name type="synonym">Aegilops squarrosa</name>
    <dbReference type="NCBI Taxonomy" id="37682"/>
    <lineage>
        <taxon>Eukaryota</taxon>
        <taxon>Viridiplantae</taxon>
        <taxon>Streptophyta</taxon>
        <taxon>Embryophyta</taxon>
        <taxon>Tracheophyta</taxon>
        <taxon>Spermatophyta</taxon>
        <taxon>Magnoliopsida</taxon>
        <taxon>Liliopsida</taxon>
        <taxon>Poales</taxon>
        <taxon>Poaceae</taxon>
        <taxon>BOP clade</taxon>
        <taxon>Pooideae</taxon>
        <taxon>Triticodae</taxon>
        <taxon>Triticeae</taxon>
        <taxon>Triticinae</taxon>
        <taxon>Aegilops</taxon>
    </lineage>
</organism>
<proteinExistence type="predicted"/>
<dbReference type="ExpressionAtlas" id="R7W552">
    <property type="expression patterns" value="baseline"/>
</dbReference>
<dbReference type="PANTHER" id="PTHR33085">
    <property type="entry name" value="OS12G0113100 PROTEIN-RELATED"/>
    <property type="match status" value="1"/>
</dbReference>
<reference evidence="1" key="1">
    <citation type="submission" date="2015-06" db="UniProtKB">
        <authorList>
            <consortium name="EnsemblPlants"/>
        </authorList>
    </citation>
    <scope>IDENTIFICATION</scope>
</reference>
<dbReference type="PANTHER" id="PTHR33085:SF87">
    <property type="entry name" value="DUF1618 DOMAIN-CONTAINING PROTEIN"/>
    <property type="match status" value="1"/>
</dbReference>
<dbReference type="InterPro" id="IPR012871">
    <property type="entry name" value="DUF1668_ORYSA"/>
</dbReference>
<sequence length="411" mass="46974">MLRSFLLRRLRRHGCRSVSQLGRRAPSCAAAFSSSSPWVDDWATDMDHPDDNPVQAAAHKRRHLYLVLDDWNKGFSIYKLDLDDDYGSDQGADMASLPAPVHRQEKRHVTDRPWNFATLGSKIIAAGALHTKEDAVTFMYDTDTTGVSVIPCLPPALRGPWMLAVASGDGVNVFEANSENHWTWGSIPSMLPFRVEDIESSAVHPDRGGRTLFVSVGHWDPLCDDIYDQTNPEDFSRTSETFSYLGSGKWRRHGEWDLPFFGQGHYDDDLDAWVGLHKIHRRADWNYKSHMVHDTDGYLCSSDVTSPEGSPERPDWKLCTERLFDPNDGWHVGASLVYMGDNTYCLVEVEACERVHKRSCERVNKECVIRLVIFRLKYGKNGELTITSRRPDRTYLFSRFDNNPKVRAFWM</sequence>
<protein>
    <recommendedName>
        <fullName evidence="2">DUF1618 domain-containing protein</fullName>
    </recommendedName>
</protein>
<evidence type="ECO:0008006" key="2">
    <source>
        <dbReference type="Google" id="ProtNLM"/>
    </source>
</evidence>
<name>R7W552_AEGTA</name>